<dbReference type="SUPFAM" id="SSF46785">
    <property type="entry name" value="Winged helix' DNA-binding domain"/>
    <property type="match status" value="1"/>
</dbReference>
<dbReference type="FunFam" id="1.10.10.10:FF:000027">
    <property type="entry name" value="Heat shock transcription factor 1"/>
    <property type="match status" value="1"/>
</dbReference>
<dbReference type="AlphaFoldDB" id="A0AAN7S5U7"/>
<keyword evidence="6" id="KW-0539">Nucleus</keyword>
<organism evidence="9 10">
    <name type="scientific">Aquatica leii</name>
    <dbReference type="NCBI Taxonomy" id="1421715"/>
    <lineage>
        <taxon>Eukaryota</taxon>
        <taxon>Metazoa</taxon>
        <taxon>Ecdysozoa</taxon>
        <taxon>Arthropoda</taxon>
        <taxon>Hexapoda</taxon>
        <taxon>Insecta</taxon>
        <taxon>Pterygota</taxon>
        <taxon>Neoptera</taxon>
        <taxon>Endopterygota</taxon>
        <taxon>Coleoptera</taxon>
        <taxon>Polyphaga</taxon>
        <taxon>Elateriformia</taxon>
        <taxon>Elateroidea</taxon>
        <taxon>Lampyridae</taxon>
        <taxon>Luciolinae</taxon>
        <taxon>Aquatica</taxon>
    </lineage>
</organism>
<reference evidence="10" key="1">
    <citation type="submission" date="2023-01" db="EMBL/GenBank/DDBJ databases">
        <title>Key to firefly adult light organ development and bioluminescence: homeobox transcription factors regulate luciferase expression and transportation to peroxisome.</title>
        <authorList>
            <person name="Fu X."/>
        </authorList>
    </citation>
    <scope>NUCLEOTIDE SEQUENCE [LARGE SCALE GENOMIC DNA]</scope>
</reference>
<evidence type="ECO:0000259" key="8">
    <source>
        <dbReference type="SMART" id="SM00415"/>
    </source>
</evidence>
<evidence type="ECO:0000256" key="5">
    <source>
        <dbReference type="ARBA" id="ARBA00023163"/>
    </source>
</evidence>
<evidence type="ECO:0000256" key="6">
    <source>
        <dbReference type="ARBA" id="ARBA00023242"/>
    </source>
</evidence>
<dbReference type="PRINTS" id="PR00056">
    <property type="entry name" value="HSFDOMAIN"/>
</dbReference>
<evidence type="ECO:0000256" key="7">
    <source>
        <dbReference type="RuleBase" id="RU004020"/>
    </source>
</evidence>
<dbReference type="InterPro" id="IPR036390">
    <property type="entry name" value="WH_DNA-bd_sf"/>
</dbReference>
<dbReference type="InterPro" id="IPR000232">
    <property type="entry name" value="HSF_DNA-bd"/>
</dbReference>
<evidence type="ECO:0000256" key="4">
    <source>
        <dbReference type="ARBA" id="ARBA00023125"/>
    </source>
</evidence>
<dbReference type="GO" id="GO:0005634">
    <property type="term" value="C:nucleus"/>
    <property type="evidence" value="ECO:0007669"/>
    <property type="project" value="UniProtKB-SubCell"/>
</dbReference>
<protein>
    <recommendedName>
        <fullName evidence="8">HSF-type DNA-binding domain-containing protein</fullName>
    </recommendedName>
</protein>
<dbReference type="GO" id="GO:0003700">
    <property type="term" value="F:DNA-binding transcription factor activity"/>
    <property type="evidence" value="ECO:0007669"/>
    <property type="project" value="InterPro"/>
</dbReference>
<name>A0AAN7S5U7_9COLE</name>
<evidence type="ECO:0000256" key="3">
    <source>
        <dbReference type="ARBA" id="ARBA00023015"/>
    </source>
</evidence>
<dbReference type="SMART" id="SM00415">
    <property type="entry name" value="HSF"/>
    <property type="match status" value="1"/>
</dbReference>
<comment type="caution">
    <text evidence="9">The sequence shown here is derived from an EMBL/GenBank/DDBJ whole genome shotgun (WGS) entry which is preliminary data.</text>
</comment>
<sequence length="354" mass="40547">MSNPNLNNHVRPFIVKLQSLVNDPNTDSAIHWCDNGLSFLIHHQSEEWYTILPAYYTHSSLPSFVRQLNMYGFYKLSRQLNANPTDTWEFSHPFFLKDQPELLINIKRKISTNAKDNDSIMTNAYLQQILGELRSQANRQTRFELALNNLQLENNYLWHELSIILEKQKKQLETLCQYFLSFVPSDDPEKIVKKQKVGSISAKNMCQNPRSIHTEQSDSPVTSDGQTLCDIANEICIDNSTEAHACDVPILDKTELKCTVSVPVNLFGENVKNPKKKLKRDKNMHHSSIDPRCVLDVKTENNKISEASNSNDVDQESDAEVNQRDGVVNVNMNLGEEFRQFLESVLSNTVYLSN</sequence>
<keyword evidence="3" id="KW-0805">Transcription regulation</keyword>
<evidence type="ECO:0000256" key="2">
    <source>
        <dbReference type="ARBA" id="ARBA00006403"/>
    </source>
</evidence>
<keyword evidence="4" id="KW-0238">DNA-binding</keyword>
<evidence type="ECO:0000256" key="1">
    <source>
        <dbReference type="ARBA" id="ARBA00004123"/>
    </source>
</evidence>
<dbReference type="Gene3D" id="1.10.10.10">
    <property type="entry name" value="Winged helix-like DNA-binding domain superfamily/Winged helix DNA-binding domain"/>
    <property type="match status" value="1"/>
</dbReference>
<comment type="similarity">
    <text evidence="2 7">Belongs to the HSF family.</text>
</comment>
<comment type="subcellular location">
    <subcellularLocation>
        <location evidence="1">Nucleus</location>
    </subcellularLocation>
</comment>
<feature type="domain" description="HSF-type DNA-binding" evidence="8">
    <location>
        <begin position="9"/>
        <end position="109"/>
    </location>
</feature>
<evidence type="ECO:0000313" key="9">
    <source>
        <dbReference type="EMBL" id="KAK4871681.1"/>
    </source>
</evidence>
<evidence type="ECO:0000313" key="10">
    <source>
        <dbReference type="Proteomes" id="UP001353858"/>
    </source>
</evidence>
<dbReference type="Proteomes" id="UP001353858">
    <property type="component" value="Unassembled WGS sequence"/>
</dbReference>
<dbReference type="GO" id="GO:0043565">
    <property type="term" value="F:sequence-specific DNA binding"/>
    <property type="evidence" value="ECO:0007669"/>
    <property type="project" value="InterPro"/>
</dbReference>
<dbReference type="InterPro" id="IPR036388">
    <property type="entry name" value="WH-like_DNA-bd_sf"/>
</dbReference>
<keyword evidence="5" id="KW-0804">Transcription</keyword>
<proteinExistence type="inferred from homology"/>
<dbReference type="PANTHER" id="PTHR10015:SF427">
    <property type="entry name" value="HEAT SHOCK FACTOR PROTEIN"/>
    <property type="match status" value="1"/>
</dbReference>
<keyword evidence="10" id="KW-1185">Reference proteome</keyword>
<dbReference type="PANTHER" id="PTHR10015">
    <property type="entry name" value="HEAT SHOCK TRANSCRIPTION FACTOR"/>
    <property type="match status" value="1"/>
</dbReference>
<dbReference type="Pfam" id="PF00447">
    <property type="entry name" value="HSF_DNA-bind"/>
    <property type="match status" value="1"/>
</dbReference>
<gene>
    <name evidence="9" type="ORF">RN001_015805</name>
</gene>
<accession>A0AAN7S5U7</accession>
<dbReference type="EMBL" id="JARPUR010000008">
    <property type="protein sequence ID" value="KAK4871681.1"/>
    <property type="molecule type" value="Genomic_DNA"/>
</dbReference>